<dbReference type="AlphaFoldDB" id="A0A397IQ88"/>
<accession>A0A397IQ88</accession>
<dbReference type="EMBL" id="PQFF01000186">
    <property type="protein sequence ID" value="RHZ76418.1"/>
    <property type="molecule type" value="Genomic_DNA"/>
</dbReference>
<comment type="caution">
    <text evidence="1">The sequence shown here is derived from an EMBL/GenBank/DDBJ whole genome shotgun (WGS) entry which is preliminary data.</text>
</comment>
<gene>
    <name evidence="1" type="ORF">Glove_198g51</name>
</gene>
<reference evidence="1 2" key="1">
    <citation type="submission" date="2018-08" db="EMBL/GenBank/DDBJ databases">
        <title>Genome and evolution of the arbuscular mycorrhizal fungus Diversispora epigaea (formerly Glomus versiforme) and its bacterial endosymbionts.</title>
        <authorList>
            <person name="Sun X."/>
            <person name="Fei Z."/>
            <person name="Harrison M."/>
        </authorList>
    </citation>
    <scope>NUCLEOTIDE SEQUENCE [LARGE SCALE GENOMIC DNA]</scope>
    <source>
        <strain evidence="1 2">IT104</strain>
    </source>
</reference>
<organism evidence="1 2">
    <name type="scientific">Diversispora epigaea</name>
    <dbReference type="NCBI Taxonomy" id="1348612"/>
    <lineage>
        <taxon>Eukaryota</taxon>
        <taxon>Fungi</taxon>
        <taxon>Fungi incertae sedis</taxon>
        <taxon>Mucoromycota</taxon>
        <taxon>Glomeromycotina</taxon>
        <taxon>Glomeromycetes</taxon>
        <taxon>Diversisporales</taxon>
        <taxon>Diversisporaceae</taxon>
        <taxon>Diversispora</taxon>
    </lineage>
</organism>
<dbReference type="Proteomes" id="UP000266861">
    <property type="component" value="Unassembled WGS sequence"/>
</dbReference>
<keyword evidence="2" id="KW-1185">Reference proteome</keyword>
<evidence type="ECO:0000313" key="1">
    <source>
        <dbReference type="EMBL" id="RHZ76418.1"/>
    </source>
</evidence>
<proteinExistence type="predicted"/>
<sequence length="133" mass="15556">MWYNVILVSDGSHRCTYDKITNTIIQQAPISLCDNISVVIDIDITNPIISVRKGRPVGRAKRVEKCHNCGQKGHNRTTYKEKQRLYEKSLRRSQKETGKAEFVCRRANLLKKINEEKKMDEEKKMEGKRIYPF</sequence>
<protein>
    <submittedName>
        <fullName evidence="1">Uncharacterized protein</fullName>
    </submittedName>
</protein>
<evidence type="ECO:0000313" key="2">
    <source>
        <dbReference type="Proteomes" id="UP000266861"/>
    </source>
</evidence>
<name>A0A397IQ88_9GLOM</name>